<dbReference type="InterPro" id="IPR037153">
    <property type="entry name" value="PpnN-like_sf"/>
</dbReference>
<dbReference type="Pfam" id="PF11892">
    <property type="entry name" value="PpnN_C"/>
    <property type="match status" value="1"/>
</dbReference>
<dbReference type="NCBIfam" id="NF038390">
    <property type="entry name" value="Nsidase_PpnN"/>
    <property type="match status" value="1"/>
</dbReference>
<dbReference type="InterPro" id="IPR027820">
    <property type="entry name" value="PpnN_N"/>
</dbReference>
<accession>A0A6C2CWI8</accession>
<dbReference type="GO" id="GO:0008714">
    <property type="term" value="F:AMP nucleosidase activity"/>
    <property type="evidence" value="ECO:0007669"/>
    <property type="project" value="UniProtKB-EC"/>
</dbReference>
<dbReference type="AlphaFoldDB" id="A0A6C2CWI8"/>
<evidence type="ECO:0000256" key="2">
    <source>
        <dbReference type="ARBA" id="ARBA00011985"/>
    </source>
</evidence>
<dbReference type="Gene3D" id="3.30.1850.10">
    <property type="entry name" value="MoCo carrier protein-like"/>
    <property type="match status" value="1"/>
</dbReference>
<feature type="domain" description="Pyrimidine/purine nucleotide 5'-monophosphate nucleosidase N-terminal" evidence="5">
    <location>
        <begin position="9"/>
        <end position="116"/>
    </location>
</feature>
<evidence type="ECO:0000256" key="1">
    <source>
        <dbReference type="ARBA" id="ARBA00000274"/>
    </source>
</evidence>
<evidence type="ECO:0000256" key="3">
    <source>
        <dbReference type="ARBA" id="ARBA00031983"/>
    </source>
</evidence>
<dbReference type="PANTHER" id="PTHR43393:SF1">
    <property type="entry name" value="PYRIMIDINE_PURINE NUCLEOTIDE 5'-MONOPHOSPHATE NUCLEOSIDASE"/>
    <property type="match status" value="1"/>
</dbReference>
<reference evidence="6 7" key="1">
    <citation type="submission" date="2019-01" db="EMBL/GenBank/DDBJ databases">
        <title>Zoogloea oleivorans genome sequencing and assembly.</title>
        <authorList>
            <person name="Tancsics A."/>
            <person name="Farkas M."/>
            <person name="Kriszt B."/>
            <person name="Maroti G."/>
            <person name="Horvath B."/>
        </authorList>
    </citation>
    <scope>NUCLEOTIDE SEQUENCE [LARGE SCALE GENOMIC DNA]</scope>
    <source>
        <strain evidence="6 7">Buc</strain>
    </source>
</reference>
<dbReference type="EMBL" id="SDKK01000009">
    <property type="protein sequence ID" value="TYC58438.1"/>
    <property type="molecule type" value="Genomic_DNA"/>
</dbReference>
<evidence type="ECO:0000259" key="4">
    <source>
        <dbReference type="Pfam" id="PF11892"/>
    </source>
</evidence>
<name>A0A6C2CWI8_9RHOO</name>
<gene>
    <name evidence="6" type="ORF">ETQ85_11185</name>
</gene>
<dbReference type="GO" id="GO:0005829">
    <property type="term" value="C:cytosol"/>
    <property type="evidence" value="ECO:0007669"/>
    <property type="project" value="TreeGrafter"/>
</dbReference>
<feature type="domain" description="Pyrimidine/purine nucleotide 5'-monophosphate nucleosidase C-terminal" evidence="4">
    <location>
        <begin position="335"/>
        <end position="454"/>
    </location>
</feature>
<dbReference type="PANTHER" id="PTHR43393">
    <property type="entry name" value="CYTOKININ RIBOSIDE 5'-MONOPHOSPHATE PHOSPHORIBOHYDROLASE"/>
    <property type="match status" value="1"/>
</dbReference>
<dbReference type="InterPro" id="IPR052341">
    <property type="entry name" value="LOG_family_nucleotidases"/>
</dbReference>
<dbReference type="InterPro" id="IPR031100">
    <property type="entry name" value="LOG_fam"/>
</dbReference>
<proteinExistence type="predicted"/>
<dbReference type="Pfam" id="PF14793">
    <property type="entry name" value="DUF4478"/>
    <property type="match status" value="1"/>
</dbReference>
<evidence type="ECO:0000313" key="7">
    <source>
        <dbReference type="Proteomes" id="UP000389128"/>
    </source>
</evidence>
<evidence type="ECO:0000313" key="6">
    <source>
        <dbReference type="EMBL" id="TYC58438.1"/>
    </source>
</evidence>
<dbReference type="Pfam" id="PF03641">
    <property type="entry name" value="Lysine_decarbox"/>
    <property type="match status" value="1"/>
</dbReference>
<dbReference type="Gene3D" id="3.40.50.450">
    <property type="match status" value="1"/>
</dbReference>
<dbReference type="SUPFAM" id="SSF102405">
    <property type="entry name" value="MCP/YpsA-like"/>
    <property type="match status" value="1"/>
</dbReference>
<sequence>MEYEVVDAQVSPTGRLEVLSRSEAAKLSHKGHGSLHELYRNCSLAVLNCGNELDDGKELLERYKSFDIRILQRERGIKLDITAAPASAFVDGKMIKGIQEHLVTVLRDIVYVNNEIGGNPKFDFGSSEGLTDAVFHILRNAGILQPMNQPNLVVCWGGHSISREEYDYTKVVGHQLGLRGLDICTGCGPGAMKGPMKGAALAHAKQRITNGRYLGFTEPGIIAAEAPNPIVSELVIFPDVEKRLEAFVRTSHGIVVFPGGAGTAEEILYILGILLHPDNAELPFPLVFTGPKSAAEYFVQIDRFIGETLGAEAQKRYKIIVDDPAEVARVMQVGIEEVRAFRKEKRDAYYFNWLLRIEHEFQKPFRPTHERMRTLKLHKNQPTHLLAANLRRAFSGVVAGNVKNEGIREIEKHGSFEIYGEPAIMGPMDALLASFVAQGRMKLPGKKYNPCYRVLAGNPPD</sequence>
<dbReference type="OrthoDB" id="9801098at2"/>
<evidence type="ECO:0000259" key="5">
    <source>
        <dbReference type="Pfam" id="PF14793"/>
    </source>
</evidence>
<dbReference type="InterPro" id="IPR049788">
    <property type="entry name" value="PpnN"/>
</dbReference>
<organism evidence="6 7">
    <name type="scientific">Zoogloea oleivorans</name>
    <dbReference type="NCBI Taxonomy" id="1552750"/>
    <lineage>
        <taxon>Bacteria</taxon>
        <taxon>Pseudomonadati</taxon>
        <taxon>Pseudomonadota</taxon>
        <taxon>Betaproteobacteria</taxon>
        <taxon>Rhodocyclales</taxon>
        <taxon>Zoogloeaceae</taxon>
        <taxon>Zoogloea</taxon>
    </lineage>
</organism>
<dbReference type="InterPro" id="IPR021826">
    <property type="entry name" value="PpnN_C"/>
</dbReference>
<dbReference type="Proteomes" id="UP000389128">
    <property type="component" value="Unassembled WGS sequence"/>
</dbReference>
<keyword evidence="7" id="KW-1185">Reference proteome</keyword>
<dbReference type="RefSeq" id="WP_148579138.1">
    <property type="nucleotide sequence ID" value="NZ_JAVEUW010000048.1"/>
</dbReference>
<protein>
    <recommendedName>
        <fullName evidence="3">AMP nucleosidase</fullName>
        <ecNumber evidence="2">3.2.2.4</ecNumber>
    </recommendedName>
    <alternativeName>
        <fullName evidence="3">AMP nucleosidase</fullName>
    </alternativeName>
</protein>
<comment type="caution">
    <text evidence="6">The sequence shown here is derived from an EMBL/GenBank/DDBJ whole genome shotgun (WGS) entry which is preliminary data.</text>
</comment>
<dbReference type="EC" id="3.2.2.4" evidence="2"/>
<comment type="catalytic activity">
    <reaction evidence="1">
        <text>AMP + H2O = D-ribose 5-phosphate + adenine</text>
        <dbReference type="Rhea" id="RHEA:20129"/>
        <dbReference type="ChEBI" id="CHEBI:15377"/>
        <dbReference type="ChEBI" id="CHEBI:16708"/>
        <dbReference type="ChEBI" id="CHEBI:78346"/>
        <dbReference type="ChEBI" id="CHEBI:456215"/>
        <dbReference type="EC" id="3.2.2.4"/>
    </reaction>
</comment>